<comment type="caution">
    <text evidence="1">The sequence shown here is derived from an EMBL/GenBank/DDBJ whole genome shotgun (WGS) entry which is preliminary data.</text>
</comment>
<keyword evidence="2" id="KW-1185">Reference proteome</keyword>
<organism evidence="1 2">
    <name type="scientific">Amycolatopsis iheyensis</name>
    <dbReference type="NCBI Taxonomy" id="2945988"/>
    <lineage>
        <taxon>Bacteria</taxon>
        <taxon>Bacillati</taxon>
        <taxon>Actinomycetota</taxon>
        <taxon>Actinomycetes</taxon>
        <taxon>Pseudonocardiales</taxon>
        <taxon>Pseudonocardiaceae</taxon>
        <taxon>Amycolatopsis</taxon>
    </lineage>
</organism>
<dbReference type="Proteomes" id="UP001144096">
    <property type="component" value="Unassembled WGS sequence"/>
</dbReference>
<sequence>MLEAWWDPAGNTVCARMSDTIPGSHLLGVNLGRPDWQTVFSDVGNYSTYAGVIYISMAGMTGSDFVQIHGSIVIGDVELDSGEHWISKAGYGG</sequence>
<gene>
    <name evidence="1" type="ORF">M8542_47820</name>
</gene>
<reference evidence="1" key="1">
    <citation type="submission" date="2022-06" db="EMBL/GenBank/DDBJ databases">
        <title>Amycolatopsis iheyaensis sp. nov., a new species of the genus Amycolatopsis isolated from soil in Iheya island, Japan.</title>
        <authorList>
            <person name="Ngamcharungchit C."/>
            <person name="Kanto H."/>
            <person name="Take A."/>
            <person name="Intra B."/>
            <person name="Matsumoto A."/>
            <person name="Panbangred W."/>
            <person name="Inahashi Y."/>
        </authorList>
    </citation>
    <scope>NUCLEOTIDE SEQUENCE</scope>
    <source>
        <strain evidence="1">OK19-0408</strain>
    </source>
</reference>
<accession>A0A9X2SPT7</accession>
<name>A0A9X2SPT7_9PSEU</name>
<protein>
    <submittedName>
        <fullName evidence="1">Uncharacterized protein</fullName>
    </submittedName>
</protein>
<dbReference type="AlphaFoldDB" id="A0A9X2SPT7"/>
<evidence type="ECO:0000313" key="1">
    <source>
        <dbReference type="EMBL" id="MCR6490537.1"/>
    </source>
</evidence>
<dbReference type="EMBL" id="JAMXQV010000048">
    <property type="protein sequence ID" value="MCR6490537.1"/>
    <property type="molecule type" value="Genomic_DNA"/>
</dbReference>
<proteinExistence type="predicted"/>
<evidence type="ECO:0000313" key="2">
    <source>
        <dbReference type="Proteomes" id="UP001144096"/>
    </source>
</evidence>
<dbReference type="RefSeq" id="WP_257927103.1">
    <property type="nucleotide sequence ID" value="NZ_JAMXQV010000048.1"/>
</dbReference>